<protein>
    <submittedName>
        <fullName evidence="2">Uncharacterized protein</fullName>
    </submittedName>
</protein>
<keyword evidence="3" id="KW-1185">Reference proteome</keyword>
<evidence type="ECO:0000256" key="1">
    <source>
        <dbReference type="SAM" id="MobiDB-lite"/>
    </source>
</evidence>
<name>A0A9X3NMP6_9ACTN</name>
<dbReference type="AlphaFoldDB" id="A0A9X3NMP6"/>
<sequence>MPRRQTPAPIVTVAAAVDRLTKFARTYGVRVTPDTEDSSGRRFAVQRFGRRVSVQLVTADPENHSTWTLHSPDVEPTSWPIGQEPTVLSRASDVLDDLARRSRALLARPH</sequence>
<organism evidence="2 3">
    <name type="scientific">Streptomonospora mangrovi</name>
    <dbReference type="NCBI Taxonomy" id="2883123"/>
    <lineage>
        <taxon>Bacteria</taxon>
        <taxon>Bacillati</taxon>
        <taxon>Actinomycetota</taxon>
        <taxon>Actinomycetes</taxon>
        <taxon>Streptosporangiales</taxon>
        <taxon>Nocardiopsidaceae</taxon>
        <taxon>Streptomonospora</taxon>
    </lineage>
</organism>
<comment type="caution">
    <text evidence="2">The sequence shown here is derived from an EMBL/GenBank/DDBJ whole genome shotgun (WGS) entry which is preliminary data.</text>
</comment>
<dbReference type="EMBL" id="JAJAQC010000015">
    <property type="protein sequence ID" value="MDA0564871.1"/>
    <property type="molecule type" value="Genomic_DNA"/>
</dbReference>
<evidence type="ECO:0000313" key="3">
    <source>
        <dbReference type="Proteomes" id="UP001140076"/>
    </source>
</evidence>
<accession>A0A9X3NMP6</accession>
<dbReference type="Proteomes" id="UP001140076">
    <property type="component" value="Unassembled WGS sequence"/>
</dbReference>
<feature type="region of interest" description="Disordered" evidence="1">
    <location>
        <begin position="63"/>
        <end position="83"/>
    </location>
</feature>
<dbReference type="RefSeq" id="WP_270072143.1">
    <property type="nucleotide sequence ID" value="NZ_JAJAQC010000015.1"/>
</dbReference>
<gene>
    <name evidence="2" type="ORF">LG943_11130</name>
</gene>
<evidence type="ECO:0000313" key="2">
    <source>
        <dbReference type="EMBL" id="MDA0564871.1"/>
    </source>
</evidence>
<proteinExistence type="predicted"/>
<reference evidence="2" key="1">
    <citation type="submission" date="2021-10" db="EMBL/GenBank/DDBJ databases">
        <title>Streptomonospora sp. nov., isolated from mangrove soil.</title>
        <authorList>
            <person name="Chen X."/>
            <person name="Ge X."/>
            <person name="Liu W."/>
        </authorList>
    </citation>
    <scope>NUCLEOTIDE SEQUENCE</scope>
    <source>
        <strain evidence="2">S1-112</strain>
    </source>
</reference>